<protein>
    <submittedName>
        <fullName evidence="2">Uncharacterized protein</fullName>
    </submittedName>
</protein>
<keyword evidence="3" id="KW-1185">Reference proteome</keyword>
<feature type="signal peptide" evidence="1">
    <location>
        <begin position="1"/>
        <end position="25"/>
    </location>
</feature>
<dbReference type="Gene3D" id="1.50.10.100">
    <property type="entry name" value="Chondroitin AC/alginate lyase"/>
    <property type="match status" value="1"/>
</dbReference>
<dbReference type="AlphaFoldDB" id="A0A4S8I3F8"/>
<dbReference type="InterPro" id="IPR008929">
    <property type="entry name" value="Chondroitin_lyas"/>
</dbReference>
<reference evidence="2 3" key="1">
    <citation type="submission" date="2019-04" db="EMBL/GenBank/DDBJ databases">
        <title>Niastella caeni sp. nov., isolated from activated sludge.</title>
        <authorList>
            <person name="Sheng M."/>
        </authorList>
    </citation>
    <scope>NUCLEOTIDE SEQUENCE [LARGE SCALE GENOMIC DNA]</scope>
    <source>
        <strain evidence="2 3">HX-2-15</strain>
    </source>
</reference>
<keyword evidence="1" id="KW-0732">Signal</keyword>
<gene>
    <name evidence="2" type="ORF">FAM09_05295</name>
</gene>
<evidence type="ECO:0000313" key="2">
    <source>
        <dbReference type="EMBL" id="THU41524.1"/>
    </source>
</evidence>
<sequence length="1083" mass="122334">MNRRTVFIRSIYCLFLFLSLGSSFCGYTQSVSVSVNKSGFTEIRNGLLGIVIPGEAAIKAKQFNLAPIQSFIYANGVYSDNTINYLNTATPPVSLAIKILTRSESELAVQLEYRFQKKKTSDPGFYNCSITVRKGEKTILIEEYTDNDLTYNVKISNGLAPDKARYRGWSSDSKEYGYEPGGELYRPENKRGAPMDATVDLNYGKPVMHPRLSLWDPAGGEVNTGRYWQVYNSRDNSSNLFGFFQGKPSRLIGAKFAGPALQTRPSDPDDKGTNDAELHLSVIRVGPDNSYFPRKRFQWVAFISTKKDLLSPEKIQPIGIELNRVSGLGAVIREYLNKPVKLIPAFYKGAIYTSVENIEGIYKRIKRDESFYQSLCQAEGGYKDIFDVWRYPIARKNVLKGMLEMREQLVQQYTVGEGTYDFNNRYWMGARNFKYYTMVLSCLLADPETQITAEERKKLEQLVGLMARIMWDDNNIPLFDSSGVNFGPANMSLQFRNNSRTFFALLLADDPEFKERARKAASDINKDINEAIYENGASIGSPHYTQPSIEPILFSMLQIKQAGVADLFKTNERVKKFARFYSSLLTPPSCRFSGNRKLISFGDGSEESSAIFAILATGFQRTDTLLSEQLLSLYYNGPARFSTAGSIILASNFSREPRINFNAYSCNYTGYMSHFRSGLNSTDETALWVLNGERYYDHRMDDAGEIAIYALQAPLSVAWSSFYYPHATDARIKSVVVPEQLFPQWKTANQPIAERSLTNRTWPASSSQQFAKLGYSNSTTVQMKREGQEWYRQVSMIVTQTDAPVIIMYDSIKGNGSAIWNMPMMSDGTVTTDAGAVLPVKKLYNNGDRKELPEATTVKDLSAGLHRFSFTGQAWPAHPTGGINWHLFSSCSEPIQFTLSAWANFWQNDVEQREFLKTNGRNYSEEQQILRLKSSRPFFSILLPYKKGIDPYNNRVKQLPGNEISIEINGDDLIVTPTYYYLKKKQGAIMGVLTEKGSLKKDGWQITGGFIEIEYNAQKVKVRVHGNSGKRSIQFPFPVTPVKKYANVISAGNNQLLIIDYTAKSTDLENGEQGFTEYLLERK</sequence>
<evidence type="ECO:0000256" key="1">
    <source>
        <dbReference type="SAM" id="SignalP"/>
    </source>
</evidence>
<dbReference type="Proteomes" id="UP000306918">
    <property type="component" value="Unassembled WGS sequence"/>
</dbReference>
<dbReference type="RefSeq" id="WP_136576013.1">
    <property type="nucleotide sequence ID" value="NZ_STFF01000001.1"/>
</dbReference>
<feature type="chain" id="PRO_5020531036" evidence="1">
    <location>
        <begin position="26"/>
        <end position="1083"/>
    </location>
</feature>
<evidence type="ECO:0000313" key="3">
    <source>
        <dbReference type="Proteomes" id="UP000306918"/>
    </source>
</evidence>
<accession>A0A4S8I3F8</accession>
<name>A0A4S8I3F8_9BACT</name>
<organism evidence="2 3">
    <name type="scientific">Niastella caeni</name>
    <dbReference type="NCBI Taxonomy" id="2569763"/>
    <lineage>
        <taxon>Bacteria</taxon>
        <taxon>Pseudomonadati</taxon>
        <taxon>Bacteroidota</taxon>
        <taxon>Chitinophagia</taxon>
        <taxon>Chitinophagales</taxon>
        <taxon>Chitinophagaceae</taxon>
        <taxon>Niastella</taxon>
    </lineage>
</organism>
<comment type="caution">
    <text evidence="2">The sequence shown here is derived from an EMBL/GenBank/DDBJ whole genome shotgun (WGS) entry which is preliminary data.</text>
</comment>
<dbReference type="EMBL" id="STFF01000001">
    <property type="protein sequence ID" value="THU41524.1"/>
    <property type="molecule type" value="Genomic_DNA"/>
</dbReference>
<proteinExistence type="predicted"/>